<sequence>MRGEGVLARREPKPSGRCAGSLVFYPLCPRLLVPNPNAGVRKPTRPLPEVNKPLPNPNAGVRKPTRPLRNPGVGVRNINGPLPNLSGELRNLNGPLPKPSGEVRNWSGGVQRASLPEKALPSEPGNATWNFALQTKPFPTHVGKGFLVKERVVLRSGRMASAHASQGHLPPAFSTLSSSPLKITAARRCRGRAGRRVCRPRAGSRRPGRGER</sequence>
<organism evidence="2 3">
    <name type="scientific">Hymenobacter chitinivorans DSM 11115</name>
    <dbReference type="NCBI Taxonomy" id="1121954"/>
    <lineage>
        <taxon>Bacteria</taxon>
        <taxon>Pseudomonadati</taxon>
        <taxon>Bacteroidota</taxon>
        <taxon>Cytophagia</taxon>
        <taxon>Cytophagales</taxon>
        <taxon>Hymenobacteraceae</taxon>
        <taxon>Hymenobacter</taxon>
    </lineage>
</organism>
<feature type="region of interest" description="Disordered" evidence="1">
    <location>
        <begin position="39"/>
        <end position="82"/>
    </location>
</feature>
<comment type="caution">
    <text evidence="2">The sequence shown here is derived from an EMBL/GenBank/DDBJ whole genome shotgun (WGS) entry which is preliminary data.</text>
</comment>
<dbReference type="Proteomes" id="UP000228535">
    <property type="component" value="Unassembled WGS sequence"/>
</dbReference>
<evidence type="ECO:0000313" key="2">
    <source>
        <dbReference type="EMBL" id="PJJ60819.1"/>
    </source>
</evidence>
<reference evidence="2 3" key="1">
    <citation type="submission" date="2017-11" db="EMBL/GenBank/DDBJ databases">
        <title>Genomic Encyclopedia of Archaeal and Bacterial Type Strains, Phase II (KMG-II): From Individual Species to Whole Genera.</title>
        <authorList>
            <person name="Goeker M."/>
        </authorList>
    </citation>
    <scope>NUCLEOTIDE SEQUENCE [LARGE SCALE GENOMIC DNA]</scope>
    <source>
        <strain evidence="2 3">DSM 11115</strain>
    </source>
</reference>
<feature type="region of interest" description="Disordered" evidence="1">
    <location>
        <begin position="192"/>
        <end position="212"/>
    </location>
</feature>
<name>A0A2M9BS84_9BACT</name>
<evidence type="ECO:0000256" key="1">
    <source>
        <dbReference type="SAM" id="MobiDB-lite"/>
    </source>
</evidence>
<dbReference type="AlphaFoldDB" id="A0A2M9BS84"/>
<gene>
    <name evidence="2" type="ORF">CLV45_2252</name>
</gene>
<evidence type="ECO:0000313" key="3">
    <source>
        <dbReference type="Proteomes" id="UP000228535"/>
    </source>
</evidence>
<dbReference type="EMBL" id="PGFA01000001">
    <property type="protein sequence ID" value="PJJ60819.1"/>
    <property type="molecule type" value="Genomic_DNA"/>
</dbReference>
<proteinExistence type="predicted"/>
<protein>
    <submittedName>
        <fullName evidence="2">Uncharacterized protein</fullName>
    </submittedName>
</protein>
<keyword evidence="3" id="KW-1185">Reference proteome</keyword>
<accession>A0A2M9BS84</accession>